<gene>
    <name evidence="1" type="ORF">DealDRAFT_2027</name>
</gene>
<keyword evidence="2" id="KW-1185">Reference proteome</keyword>
<dbReference type="EMBL" id="ACJM01000010">
    <property type="protein sequence ID" value="EEG76992.1"/>
    <property type="molecule type" value="Genomic_DNA"/>
</dbReference>
<dbReference type="InterPro" id="IPR012347">
    <property type="entry name" value="Ferritin-like"/>
</dbReference>
<dbReference type="OrthoDB" id="1956898at2"/>
<dbReference type="Proteomes" id="UP000006443">
    <property type="component" value="Unassembled WGS sequence"/>
</dbReference>
<dbReference type="Gene3D" id="1.20.1260.10">
    <property type="match status" value="1"/>
</dbReference>
<dbReference type="eggNOG" id="ENOG5033FN6">
    <property type="taxonomic scope" value="Bacteria"/>
</dbReference>
<organism evidence="1 2">
    <name type="scientific">Dethiobacter alkaliphilus AHT 1</name>
    <dbReference type="NCBI Taxonomy" id="555088"/>
    <lineage>
        <taxon>Bacteria</taxon>
        <taxon>Bacillati</taxon>
        <taxon>Bacillota</taxon>
        <taxon>Dethiobacteria</taxon>
        <taxon>Dethiobacterales</taxon>
        <taxon>Dethiobacteraceae</taxon>
        <taxon>Dethiobacter</taxon>
    </lineage>
</organism>
<accession>C0GHR8</accession>
<name>C0GHR8_DETAL</name>
<evidence type="ECO:0000313" key="2">
    <source>
        <dbReference type="Proteomes" id="UP000006443"/>
    </source>
</evidence>
<proteinExistence type="predicted"/>
<sequence length="66" mass="7846">MHHLTQRELMYLEDFLKAEQLAYKSMSFMAEQCTDQSIKQLCQDCAQSHKQNYQTMVKHLNHGNLQ</sequence>
<dbReference type="AlphaFoldDB" id="C0GHR8"/>
<comment type="caution">
    <text evidence="1">The sequence shown here is derived from an EMBL/GenBank/DDBJ whole genome shotgun (WGS) entry which is preliminary data.</text>
</comment>
<reference evidence="1 2" key="1">
    <citation type="submission" date="2009-02" db="EMBL/GenBank/DDBJ databases">
        <title>Sequencing of the draft genome and assembly of Dethiobacter alkaliphilus AHT 1.</title>
        <authorList>
            <consortium name="US DOE Joint Genome Institute (JGI-PGF)"/>
            <person name="Lucas S."/>
            <person name="Copeland A."/>
            <person name="Lapidus A."/>
            <person name="Glavina del Rio T."/>
            <person name="Dalin E."/>
            <person name="Tice H."/>
            <person name="Bruce D."/>
            <person name="Goodwin L."/>
            <person name="Pitluck S."/>
            <person name="Larimer F."/>
            <person name="Land M.L."/>
            <person name="Hauser L."/>
            <person name="Muyzer G."/>
        </authorList>
    </citation>
    <scope>NUCLEOTIDE SEQUENCE [LARGE SCALE GENOMIC DNA]</scope>
    <source>
        <strain evidence="1 2">AHT 1</strain>
    </source>
</reference>
<dbReference type="STRING" id="555088.DealDRAFT_2027"/>
<evidence type="ECO:0000313" key="1">
    <source>
        <dbReference type="EMBL" id="EEG76992.1"/>
    </source>
</evidence>
<protein>
    <recommendedName>
        <fullName evidence="3">Coat F domain protein</fullName>
    </recommendedName>
</protein>
<evidence type="ECO:0008006" key="3">
    <source>
        <dbReference type="Google" id="ProtNLM"/>
    </source>
</evidence>
<dbReference type="RefSeq" id="WP_008517126.1">
    <property type="nucleotide sequence ID" value="NZ_ACJM01000010.1"/>
</dbReference>